<dbReference type="Proteomes" id="UP000215896">
    <property type="component" value="Unassembled WGS sequence"/>
</dbReference>
<dbReference type="Gene3D" id="4.10.320.10">
    <property type="entry name" value="E3-binding domain"/>
    <property type="match status" value="1"/>
</dbReference>
<keyword evidence="1" id="KW-0238">DNA-binding</keyword>
<dbReference type="GO" id="GO:0016746">
    <property type="term" value="F:acyltransferase activity"/>
    <property type="evidence" value="ECO:0007669"/>
    <property type="project" value="InterPro"/>
</dbReference>
<proteinExistence type="predicted"/>
<gene>
    <name evidence="4" type="ORF">CGZ94_01125</name>
</gene>
<reference evidence="4 5" key="1">
    <citation type="submission" date="2017-07" db="EMBL/GenBank/DDBJ databases">
        <title>Draft whole genome sequences of clinical Proprionibacteriaceae strains.</title>
        <authorList>
            <person name="Bernier A.-M."/>
            <person name="Bernard K."/>
            <person name="Domingo M.-C."/>
        </authorList>
    </citation>
    <scope>NUCLEOTIDE SEQUENCE [LARGE SCALE GENOMIC DNA]</scope>
    <source>
        <strain evidence="4 5">NML 030167</strain>
    </source>
</reference>
<dbReference type="InterPro" id="IPR024412">
    <property type="entry name" value="Lsr2_dim_dom"/>
</dbReference>
<name>A0A255GNZ9_9ACTN</name>
<evidence type="ECO:0000259" key="3">
    <source>
        <dbReference type="Pfam" id="PF23359"/>
    </source>
</evidence>
<evidence type="ECO:0000313" key="4">
    <source>
        <dbReference type="EMBL" id="OYO17537.1"/>
    </source>
</evidence>
<dbReference type="EMBL" id="NMVO01000001">
    <property type="protein sequence ID" value="OYO17537.1"/>
    <property type="molecule type" value="Genomic_DNA"/>
</dbReference>
<dbReference type="Gene3D" id="3.30.60.230">
    <property type="entry name" value="Lsr2, dimerization domain"/>
    <property type="match status" value="1"/>
</dbReference>
<sequence length="111" mass="12207">MATKHLTVSDLSGEPGAATVQLALGSERRDVDLTEAERAELDDLLRPYLSAGRRAEQAAPKPNRDIPVTTAEERAAIRKWARENGFELADRGMIPKEIYRAYVDARAEAAS</sequence>
<accession>A0A4R6LS55</accession>
<dbReference type="InterPro" id="IPR036625">
    <property type="entry name" value="E3-bd_dom_sf"/>
</dbReference>
<dbReference type="Pfam" id="PF23359">
    <property type="entry name" value="Lsr2_DNA-bd"/>
    <property type="match status" value="1"/>
</dbReference>
<dbReference type="Pfam" id="PF11774">
    <property type="entry name" value="Lsr2"/>
    <property type="match status" value="1"/>
</dbReference>
<dbReference type="RefSeq" id="WP_094404370.1">
    <property type="nucleotide sequence ID" value="NZ_NMVO01000001.1"/>
</dbReference>
<feature type="domain" description="Lsr2 DNA-binding" evidence="3">
    <location>
        <begin position="71"/>
        <end position="105"/>
    </location>
</feature>
<dbReference type="OrthoDB" id="4113332at2"/>
<keyword evidence="5" id="KW-1185">Reference proteome</keyword>
<dbReference type="InterPro" id="IPR055370">
    <property type="entry name" value="Lsr2_DNA-bd"/>
</dbReference>
<evidence type="ECO:0000259" key="2">
    <source>
        <dbReference type="Pfam" id="PF11774"/>
    </source>
</evidence>
<evidence type="ECO:0000313" key="5">
    <source>
        <dbReference type="Proteomes" id="UP000215896"/>
    </source>
</evidence>
<dbReference type="GO" id="GO:0003677">
    <property type="term" value="F:DNA binding"/>
    <property type="evidence" value="ECO:0007669"/>
    <property type="project" value="UniProtKB-KW"/>
</dbReference>
<dbReference type="InterPro" id="IPR042261">
    <property type="entry name" value="Lsr2-like_dimerization"/>
</dbReference>
<accession>A0A255GNZ9</accession>
<evidence type="ECO:0000256" key="1">
    <source>
        <dbReference type="ARBA" id="ARBA00023125"/>
    </source>
</evidence>
<protein>
    <submittedName>
        <fullName evidence="4">Nucleoid-associated protein Lsr2</fullName>
    </submittedName>
</protein>
<comment type="caution">
    <text evidence="4">The sequence shown here is derived from an EMBL/GenBank/DDBJ whole genome shotgun (WGS) entry which is preliminary data.</text>
</comment>
<feature type="domain" description="Lsr2 dimerization" evidence="2">
    <location>
        <begin position="2"/>
        <end position="55"/>
    </location>
</feature>
<organism evidence="4 5">
    <name type="scientific">Enemella evansiae</name>
    <dbReference type="NCBI Taxonomy" id="2016499"/>
    <lineage>
        <taxon>Bacteria</taxon>
        <taxon>Bacillati</taxon>
        <taxon>Actinomycetota</taxon>
        <taxon>Actinomycetes</taxon>
        <taxon>Propionibacteriales</taxon>
        <taxon>Propionibacteriaceae</taxon>
        <taxon>Enemella</taxon>
    </lineage>
</organism>
<dbReference type="AlphaFoldDB" id="A0A255GNZ9"/>